<gene>
    <name evidence="2" type="ORF">ColSpa_04139</name>
</gene>
<dbReference type="GeneID" id="73324941"/>
<proteinExistence type="predicted"/>
<name>A0AA37P0S8_9PEZI</name>
<feature type="region of interest" description="Disordered" evidence="1">
    <location>
        <begin position="134"/>
        <end position="153"/>
    </location>
</feature>
<reference evidence="2 3" key="1">
    <citation type="submission" date="2022-03" db="EMBL/GenBank/DDBJ databases">
        <title>Genome data of Colletotrichum spp.</title>
        <authorList>
            <person name="Utami Y.D."/>
            <person name="Hiruma K."/>
        </authorList>
    </citation>
    <scope>NUCLEOTIDE SEQUENCE [LARGE SCALE GENOMIC DNA]</scope>
    <source>
        <strain evidence="2 3">MAFF 239500</strain>
    </source>
</reference>
<dbReference type="Proteomes" id="UP001055115">
    <property type="component" value="Unassembled WGS sequence"/>
</dbReference>
<dbReference type="AlphaFoldDB" id="A0AA37P0S8"/>
<accession>A0AA37P0S8</accession>
<dbReference type="RefSeq" id="XP_049126308.1">
    <property type="nucleotide sequence ID" value="XM_049270351.1"/>
</dbReference>
<sequence length="153" mass="16837">MFERMHEAPYTIELTDKTKLLDAALFYQESWADPNYTMSDWDDESVWAWGTRGMVNFGMMSLTSLNGSLAEDRLANDACSDASISFADGIAEREPSVNACSDYSSIHSLERVLTDEVTNGGLFIMVGSSTEDLSSAENGESLSSNQQHDPTNN</sequence>
<organism evidence="2 3">
    <name type="scientific">Colletotrichum spaethianum</name>
    <dbReference type="NCBI Taxonomy" id="700344"/>
    <lineage>
        <taxon>Eukaryota</taxon>
        <taxon>Fungi</taxon>
        <taxon>Dikarya</taxon>
        <taxon>Ascomycota</taxon>
        <taxon>Pezizomycotina</taxon>
        <taxon>Sordariomycetes</taxon>
        <taxon>Hypocreomycetidae</taxon>
        <taxon>Glomerellales</taxon>
        <taxon>Glomerellaceae</taxon>
        <taxon>Colletotrichum</taxon>
        <taxon>Colletotrichum spaethianum species complex</taxon>
    </lineage>
</organism>
<protein>
    <submittedName>
        <fullName evidence="2">Uncharacterized protein</fullName>
    </submittedName>
</protein>
<dbReference type="EMBL" id="BQXU01000008">
    <property type="protein sequence ID" value="GKT43958.1"/>
    <property type="molecule type" value="Genomic_DNA"/>
</dbReference>
<evidence type="ECO:0000256" key="1">
    <source>
        <dbReference type="SAM" id="MobiDB-lite"/>
    </source>
</evidence>
<evidence type="ECO:0000313" key="3">
    <source>
        <dbReference type="Proteomes" id="UP001055115"/>
    </source>
</evidence>
<keyword evidence="3" id="KW-1185">Reference proteome</keyword>
<comment type="caution">
    <text evidence="2">The sequence shown here is derived from an EMBL/GenBank/DDBJ whole genome shotgun (WGS) entry which is preliminary data.</text>
</comment>
<evidence type="ECO:0000313" key="2">
    <source>
        <dbReference type="EMBL" id="GKT43958.1"/>
    </source>
</evidence>